<evidence type="ECO:0000313" key="3">
    <source>
        <dbReference type="Proteomes" id="UP000190897"/>
    </source>
</evidence>
<feature type="transmembrane region" description="Helical" evidence="1">
    <location>
        <begin position="114"/>
        <end position="135"/>
    </location>
</feature>
<protein>
    <submittedName>
        <fullName evidence="2">Uncharacterized protein</fullName>
    </submittedName>
</protein>
<keyword evidence="1" id="KW-1133">Transmembrane helix</keyword>
<feature type="transmembrane region" description="Helical" evidence="1">
    <location>
        <begin position="34"/>
        <end position="54"/>
    </location>
</feature>
<dbReference type="STRING" id="651661.SAMN05660293_01357"/>
<keyword evidence="1" id="KW-0472">Membrane</keyword>
<sequence>MPAALSDLLLAKILLMPPLIAGVTLAVRKWGEGLGGWIGGFPWVAGPISFFIALEHGPLFAASTITSALLGSVGTMLFALVYSIVSSRLSWLPTVLISYVVFFIVAVLSLGNTISLVSAVLLNLVVLTAVLYFFPKPKGKGEFRKQPVYDIPLRMLVATFFVVLLTQAADYLGPTWSGILTPFPIMTSTLAVFTHSQQGSDAAVRILYGLLLAGYGFVAFLVGVAMLVPQMSIGAAYGILTVGTMIINGITIRLIR</sequence>
<keyword evidence="3" id="KW-1185">Reference proteome</keyword>
<feature type="transmembrane region" description="Helical" evidence="1">
    <location>
        <begin position="6"/>
        <end position="27"/>
    </location>
</feature>
<reference evidence="3" key="1">
    <citation type="submission" date="2017-02" db="EMBL/GenBank/DDBJ databases">
        <authorList>
            <person name="Varghese N."/>
            <person name="Submissions S."/>
        </authorList>
    </citation>
    <scope>NUCLEOTIDE SEQUENCE [LARGE SCALE GENOMIC DNA]</scope>
    <source>
        <strain evidence="3">DSM 22270</strain>
    </source>
</reference>
<proteinExistence type="predicted"/>
<feature type="transmembrane region" description="Helical" evidence="1">
    <location>
        <begin position="206"/>
        <end position="228"/>
    </location>
</feature>
<feature type="transmembrane region" description="Helical" evidence="1">
    <location>
        <begin position="234"/>
        <end position="255"/>
    </location>
</feature>
<feature type="transmembrane region" description="Helical" evidence="1">
    <location>
        <begin position="60"/>
        <end position="82"/>
    </location>
</feature>
<name>A0A1T5CM87_9BACT</name>
<gene>
    <name evidence="2" type="ORF">SAMN05660293_01357</name>
</gene>
<feature type="transmembrane region" description="Helical" evidence="1">
    <location>
        <begin position="147"/>
        <end position="169"/>
    </location>
</feature>
<dbReference type="RefSeq" id="WP_229208308.1">
    <property type="nucleotide sequence ID" value="NZ_FUZA01000001.1"/>
</dbReference>
<feature type="transmembrane region" description="Helical" evidence="1">
    <location>
        <begin position="89"/>
        <end position="108"/>
    </location>
</feature>
<dbReference type="AlphaFoldDB" id="A0A1T5CM87"/>
<dbReference type="Proteomes" id="UP000190897">
    <property type="component" value="Unassembled WGS sequence"/>
</dbReference>
<dbReference type="EMBL" id="FUZA01000001">
    <property type="protein sequence ID" value="SKB60270.1"/>
    <property type="molecule type" value="Genomic_DNA"/>
</dbReference>
<keyword evidence="1" id="KW-0812">Transmembrane</keyword>
<accession>A0A1T5CM87</accession>
<evidence type="ECO:0000256" key="1">
    <source>
        <dbReference type="SAM" id="Phobius"/>
    </source>
</evidence>
<organism evidence="2 3">
    <name type="scientific">Dyadobacter psychrophilus</name>
    <dbReference type="NCBI Taxonomy" id="651661"/>
    <lineage>
        <taxon>Bacteria</taxon>
        <taxon>Pseudomonadati</taxon>
        <taxon>Bacteroidota</taxon>
        <taxon>Cytophagia</taxon>
        <taxon>Cytophagales</taxon>
        <taxon>Spirosomataceae</taxon>
        <taxon>Dyadobacter</taxon>
    </lineage>
</organism>
<evidence type="ECO:0000313" key="2">
    <source>
        <dbReference type="EMBL" id="SKB60270.1"/>
    </source>
</evidence>
<feature type="transmembrane region" description="Helical" evidence="1">
    <location>
        <begin position="175"/>
        <end position="194"/>
    </location>
</feature>